<feature type="transmembrane region" description="Helical" evidence="2">
    <location>
        <begin position="124"/>
        <end position="148"/>
    </location>
</feature>
<dbReference type="Pfam" id="PF01757">
    <property type="entry name" value="Acyl_transf_3"/>
    <property type="match status" value="1"/>
</dbReference>
<feature type="transmembrane region" description="Helical" evidence="2">
    <location>
        <begin position="273"/>
        <end position="293"/>
    </location>
</feature>
<dbReference type="EMBL" id="VLKT01000004">
    <property type="protein sequence ID" value="TWI41937.1"/>
    <property type="molecule type" value="Genomic_DNA"/>
</dbReference>
<reference evidence="4 5" key="1">
    <citation type="journal article" date="2015" name="Stand. Genomic Sci.">
        <title>Genomic Encyclopedia of Bacterial and Archaeal Type Strains, Phase III: the genomes of soil and plant-associated and newly described type strains.</title>
        <authorList>
            <person name="Whitman W.B."/>
            <person name="Woyke T."/>
            <person name="Klenk H.P."/>
            <person name="Zhou Y."/>
            <person name="Lilburn T.G."/>
            <person name="Beck B.J."/>
            <person name="De Vos P."/>
            <person name="Vandamme P."/>
            <person name="Eisen J.A."/>
            <person name="Garrity G."/>
            <person name="Hugenholtz P."/>
            <person name="Kyrpides N.C."/>
        </authorList>
    </citation>
    <scope>NUCLEOTIDE SEQUENCE [LARGE SCALE GENOMIC DNA]</scope>
    <source>
        <strain evidence="4 5">CGMCC 1.2546</strain>
    </source>
</reference>
<proteinExistence type="predicted"/>
<dbReference type="PANTHER" id="PTHR23028">
    <property type="entry name" value="ACETYLTRANSFERASE"/>
    <property type="match status" value="1"/>
</dbReference>
<dbReference type="PANTHER" id="PTHR23028:SF53">
    <property type="entry name" value="ACYL_TRANSF_3 DOMAIN-CONTAINING PROTEIN"/>
    <property type="match status" value="1"/>
</dbReference>
<dbReference type="GO" id="GO:0016747">
    <property type="term" value="F:acyltransferase activity, transferring groups other than amino-acyl groups"/>
    <property type="evidence" value="ECO:0007669"/>
    <property type="project" value="InterPro"/>
</dbReference>
<organism evidence="4 5">
    <name type="scientific">Mesorhizobium tianshanense</name>
    <dbReference type="NCBI Taxonomy" id="39844"/>
    <lineage>
        <taxon>Bacteria</taxon>
        <taxon>Pseudomonadati</taxon>
        <taxon>Pseudomonadota</taxon>
        <taxon>Alphaproteobacteria</taxon>
        <taxon>Hyphomicrobiales</taxon>
        <taxon>Phyllobacteriaceae</taxon>
        <taxon>Mesorhizobium</taxon>
    </lineage>
</organism>
<feature type="transmembrane region" description="Helical" evidence="2">
    <location>
        <begin position="241"/>
        <end position="266"/>
    </location>
</feature>
<dbReference type="GO" id="GO:0016020">
    <property type="term" value="C:membrane"/>
    <property type="evidence" value="ECO:0007669"/>
    <property type="project" value="TreeGrafter"/>
</dbReference>
<dbReference type="InterPro" id="IPR002656">
    <property type="entry name" value="Acyl_transf_3_dom"/>
</dbReference>
<dbReference type="Proteomes" id="UP000317122">
    <property type="component" value="Unassembled WGS sequence"/>
</dbReference>
<sequence>MAALGDEGGRRAQIDGLRVLAMVGVLYVHYWNERPTLEFVRVSLFFVVSGFLISHILLSSKDSLSKISIINFYIRRSLRLLPSLFLVLLIAVLFNMDGIRSSVKWHVLQGSNLYFMNTEGWKPWIVAHLWSLNVVEQFYILSPIIIMFFSRRSIFLIYAGVFALSIVLRVHCVDLGISPWAKIVLFVFDPLAAGAILALVKENRDVQAVLTSRLSNLVSIAIIFSPFVVGHNFGQSESYRILSIYALSSVVLSAYVGYGGVVALVLANPVARFLSRVSYSTYIYHMAIWWLIAENWPTLYHKGPITFFAMSTSTIIVATLSWHLVEKHFDALKVFFPVAKTLHNPAGDTVSDRPRNLPVKSQTASPKDGSISYARSGW</sequence>
<evidence type="ECO:0000256" key="2">
    <source>
        <dbReference type="SAM" id="Phobius"/>
    </source>
</evidence>
<evidence type="ECO:0000313" key="5">
    <source>
        <dbReference type="Proteomes" id="UP000317122"/>
    </source>
</evidence>
<keyword evidence="2" id="KW-0472">Membrane</keyword>
<feature type="transmembrane region" description="Helical" evidence="2">
    <location>
        <begin position="155"/>
        <end position="177"/>
    </location>
</feature>
<evidence type="ECO:0000259" key="3">
    <source>
        <dbReference type="Pfam" id="PF01757"/>
    </source>
</evidence>
<name>A0A562PBX3_9HYPH</name>
<dbReference type="AlphaFoldDB" id="A0A562PBX3"/>
<protein>
    <submittedName>
        <fullName evidence="4">Peptidoglycan/LPS O-acetylase OafA/YrhL</fullName>
    </submittedName>
</protein>
<dbReference type="InterPro" id="IPR050879">
    <property type="entry name" value="Acyltransferase_3"/>
</dbReference>
<evidence type="ECO:0000313" key="4">
    <source>
        <dbReference type="EMBL" id="TWI41937.1"/>
    </source>
</evidence>
<keyword evidence="2" id="KW-1133">Transmembrane helix</keyword>
<gene>
    <name evidence="4" type="ORF">IQ26_00861</name>
</gene>
<feature type="region of interest" description="Disordered" evidence="1">
    <location>
        <begin position="347"/>
        <end position="378"/>
    </location>
</feature>
<feature type="domain" description="Acyltransferase 3" evidence="3">
    <location>
        <begin position="12"/>
        <end position="321"/>
    </location>
</feature>
<accession>A0A562PBX3</accession>
<dbReference type="RefSeq" id="WP_145714037.1">
    <property type="nucleotide sequence ID" value="NZ_BSPF01000003.1"/>
</dbReference>
<feature type="transmembrane region" description="Helical" evidence="2">
    <location>
        <begin position="78"/>
        <end position="96"/>
    </location>
</feature>
<feature type="transmembrane region" description="Helical" evidence="2">
    <location>
        <begin position="212"/>
        <end position="229"/>
    </location>
</feature>
<feature type="transmembrane region" description="Helical" evidence="2">
    <location>
        <begin position="183"/>
        <end position="200"/>
    </location>
</feature>
<keyword evidence="5" id="KW-1185">Reference proteome</keyword>
<dbReference type="OrthoDB" id="9796461at2"/>
<keyword evidence="2" id="KW-0812">Transmembrane</keyword>
<evidence type="ECO:0000256" key="1">
    <source>
        <dbReference type="SAM" id="MobiDB-lite"/>
    </source>
</evidence>
<dbReference type="GO" id="GO:0000271">
    <property type="term" value="P:polysaccharide biosynthetic process"/>
    <property type="evidence" value="ECO:0007669"/>
    <property type="project" value="TreeGrafter"/>
</dbReference>
<feature type="transmembrane region" description="Helical" evidence="2">
    <location>
        <begin position="42"/>
        <end position="58"/>
    </location>
</feature>
<feature type="transmembrane region" description="Helical" evidence="2">
    <location>
        <begin position="305"/>
        <end position="325"/>
    </location>
</feature>
<comment type="caution">
    <text evidence="4">The sequence shown here is derived from an EMBL/GenBank/DDBJ whole genome shotgun (WGS) entry which is preliminary data.</text>
</comment>